<keyword evidence="2" id="KW-0677">Repeat</keyword>
<evidence type="ECO:0000256" key="3">
    <source>
        <dbReference type="PROSITE-ProRule" id="PRU00221"/>
    </source>
</evidence>
<dbReference type="EMBL" id="BACD03000023">
    <property type="protein sequence ID" value="GAO49443.1"/>
    <property type="molecule type" value="Genomic_DNA"/>
</dbReference>
<dbReference type="Proteomes" id="UP000033140">
    <property type="component" value="Unassembled WGS sequence"/>
</dbReference>
<name>A0A0E9NI15_SAICN</name>
<dbReference type="RefSeq" id="XP_019023182.1">
    <property type="nucleotide sequence ID" value="XM_019171920.1"/>
</dbReference>
<dbReference type="SUPFAM" id="SSF50978">
    <property type="entry name" value="WD40 repeat-like"/>
    <property type="match status" value="1"/>
</dbReference>
<dbReference type="SMART" id="SM00320">
    <property type="entry name" value="WD40"/>
    <property type="match status" value="5"/>
</dbReference>
<reference evidence="4 5" key="3">
    <citation type="journal article" date="2015" name="Genome Announc.">
        <title>Draft Genome Sequence of the Archiascomycetous Yeast Saitoella complicata.</title>
        <authorList>
            <person name="Yamauchi K."/>
            <person name="Kondo S."/>
            <person name="Hamamoto M."/>
            <person name="Takahashi Y."/>
            <person name="Ogura Y."/>
            <person name="Hayashi T."/>
            <person name="Nishida H."/>
        </authorList>
    </citation>
    <scope>NUCLEOTIDE SEQUENCE [LARGE SCALE GENOMIC DNA]</scope>
    <source>
        <strain evidence="4 5">NRRL Y-17804</strain>
    </source>
</reference>
<dbReference type="InterPro" id="IPR036322">
    <property type="entry name" value="WD40_repeat_dom_sf"/>
</dbReference>
<comment type="caution">
    <text evidence="4">The sequence shown here is derived from an EMBL/GenBank/DDBJ whole genome shotgun (WGS) entry which is preliminary data.</text>
</comment>
<feature type="repeat" description="WD" evidence="3">
    <location>
        <begin position="249"/>
        <end position="274"/>
    </location>
</feature>
<reference evidence="4 5" key="2">
    <citation type="journal article" date="2014" name="J. Gen. Appl. Microbiol.">
        <title>The early diverging ascomycetous budding yeast Saitoella complicata has three histone deacetylases belonging to the Clr6, Hos2, and Rpd3 lineages.</title>
        <authorList>
            <person name="Nishida H."/>
            <person name="Matsumoto T."/>
            <person name="Kondo S."/>
            <person name="Hamamoto M."/>
            <person name="Yoshikawa H."/>
        </authorList>
    </citation>
    <scope>NUCLEOTIDE SEQUENCE [LARGE SCALE GENOMIC DNA]</scope>
    <source>
        <strain evidence="4 5">NRRL Y-17804</strain>
    </source>
</reference>
<evidence type="ECO:0000256" key="2">
    <source>
        <dbReference type="ARBA" id="ARBA00022737"/>
    </source>
</evidence>
<dbReference type="AlphaFoldDB" id="A0A0E9NI15"/>
<reference evidence="4 5" key="1">
    <citation type="journal article" date="2011" name="J. Gen. Appl. Microbiol.">
        <title>Draft genome sequencing of the enigmatic yeast Saitoella complicata.</title>
        <authorList>
            <person name="Nishida H."/>
            <person name="Hamamoto M."/>
            <person name="Sugiyama J."/>
        </authorList>
    </citation>
    <scope>NUCLEOTIDE SEQUENCE [LARGE SCALE GENOMIC DNA]</scope>
    <source>
        <strain evidence="4 5">NRRL Y-17804</strain>
    </source>
</reference>
<dbReference type="PROSITE" id="PS50294">
    <property type="entry name" value="WD_REPEATS_REGION"/>
    <property type="match status" value="1"/>
</dbReference>
<evidence type="ECO:0000313" key="4">
    <source>
        <dbReference type="EMBL" id="GAO49443.1"/>
    </source>
</evidence>
<dbReference type="OMA" id="WDSTLHI"/>
<dbReference type="InterPro" id="IPR001680">
    <property type="entry name" value="WD40_rpt"/>
</dbReference>
<dbReference type="InterPro" id="IPR015943">
    <property type="entry name" value="WD40/YVTN_repeat-like_dom_sf"/>
</dbReference>
<sequence>MSKPECQFELIPAPTDGVTSLDFSPTVSSNLIVSSWDKTVRLFDVTTEHPGASTPRKGTLLATLEHQAPVLDACWGDGMHVFTAGLDGRVKVADLNTSNNNTLGLHDDGVSSIAYNTETSLLISGSWDKSLRLWDHRSKHIEAGLHVQPHKIFSIDTVGNKLVVAMAKRQIYVFDVRNMQQTLQKRESSLKFMTRTVKCMPNGEGYASSSIEGRVAVEYFDPSPESQTRSFAFKCHRQAVNGVDTIYPVNALAFHPVHGTFASGGGDGTVALWDGGAKKRLKQYPRYPTGVSALAFSHDGKYLAIGTGSGIEDGKEPVSGMDKVYLRHLQPEEGKPKALAA</sequence>
<dbReference type="InterPro" id="IPR020472">
    <property type="entry name" value="WD40_PAC1"/>
</dbReference>
<gene>
    <name evidence="4" type="ORF">G7K_3593-t1</name>
</gene>
<keyword evidence="5" id="KW-1185">Reference proteome</keyword>
<proteinExistence type="predicted"/>
<organism evidence="4 5">
    <name type="scientific">Saitoella complicata (strain BCRC 22490 / CBS 7301 / JCM 7358 / NBRC 10748 / NRRL Y-17804)</name>
    <dbReference type="NCBI Taxonomy" id="698492"/>
    <lineage>
        <taxon>Eukaryota</taxon>
        <taxon>Fungi</taxon>
        <taxon>Dikarya</taxon>
        <taxon>Ascomycota</taxon>
        <taxon>Taphrinomycotina</taxon>
        <taxon>Taphrinomycotina incertae sedis</taxon>
        <taxon>Saitoella</taxon>
    </lineage>
</organism>
<dbReference type="Gene3D" id="2.130.10.10">
    <property type="entry name" value="YVTN repeat-like/Quinoprotein amine dehydrogenase"/>
    <property type="match status" value="1"/>
</dbReference>
<dbReference type="PRINTS" id="PR00320">
    <property type="entry name" value="GPROTEINBRPT"/>
</dbReference>
<dbReference type="STRING" id="698492.A0A0E9NI15"/>
<protein>
    <submittedName>
        <fullName evidence="4">Uncharacterized protein</fullName>
    </submittedName>
</protein>
<evidence type="ECO:0000256" key="1">
    <source>
        <dbReference type="ARBA" id="ARBA00022574"/>
    </source>
</evidence>
<dbReference type="PANTHER" id="PTHR10971">
    <property type="entry name" value="MRNA EXPORT FACTOR AND BUB3"/>
    <property type="match status" value="1"/>
</dbReference>
<dbReference type="Pfam" id="PF00400">
    <property type="entry name" value="WD40"/>
    <property type="match status" value="4"/>
</dbReference>
<dbReference type="PROSITE" id="PS50082">
    <property type="entry name" value="WD_REPEATS_2"/>
    <property type="match status" value="2"/>
</dbReference>
<keyword evidence="1 3" id="KW-0853">WD repeat</keyword>
<feature type="repeat" description="WD" evidence="3">
    <location>
        <begin position="103"/>
        <end position="135"/>
    </location>
</feature>
<evidence type="ECO:0000313" key="5">
    <source>
        <dbReference type="Proteomes" id="UP000033140"/>
    </source>
</evidence>
<accession>A0A0E9NI15</accession>
<dbReference type="OrthoDB" id="10262475at2759"/>